<reference evidence="1" key="1">
    <citation type="submission" date="2021-02" db="EMBL/GenBank/DDBJ databases">
        <authorList>
            <person name="Nowell W R."/>
        </authorList>
    </citation>
    <scope>NUCLEOTIDE SEQUENCE</scope>
</reference>
<name>A0A815XTG4_9BILA</name>
<dbReference type="Proteomes" id="UP000663845">
    <property type="component" value="Unassembled WGS sequence"/>
</dbReference>
<organism evidence="1 2">
    <name type="scientific">Adineta steineri</name>
    <dbReference type="NCBI Taxonomy" id="433720"/>
    <lineage>
        <taxon>Eukaryota</taxon>
        <taxon>Metazoa</taxon>
        <taxon>Spiralia</taxon>
        <taxon>Gnathifera</taxon>
        <taxon>Rotifera</taxon>
        <taxon>Eurotatoria</taxon>
        <taxon>Bdelloidea</taxon>
        <taxon>Adinetida</taxon>
        <taxon>Adinetidae</taxon>
        <taxon>Adineta</taxon>
    </lineage>
</organism>
<sequence length="149" mass="17028">LDTVRARLRMSTRPRDRSADNILLTTNTNMNTNDILSNRPVIGPSSSSHIQRSVSFKRPQEINENKLISRPIIKVKEKINTENDISIIKPIEHKSPSIDKLSQKKIIDEHIESPSRSRSSSQEHIYDNLDVFKRTKINNNASSNEDEPS</sequence>
<comment type="caution">
    <text evidence="1">The sequence shown here is derived from an EMBL/GenBank/DDBJ whole genome shotgun (WGS) entry which is preliminary data.</text>
</comment>
<dbReference type="AlphaFoldDB" id="A0A815XTG4"/>
<proteinExistence type="predicted"/>
<evidence type="ECO:0000313" key="1">
    <source>
        <dbReference type="EMBL" id="CAF1562297.1"/>
    </source>
</evidence>
<feature type="non-terminal residue" evidence="1">
    <location>
        <position position="1"/>
    </location>
</feature>
<evidence type="ECO:0000313" key="2">
    <source>
        <dbReference type="Proteomes" id="UP000663845"/>
    </source>
</evidence>
<dbReference type="EMBL" id="CAJNOG010006794">
    <property type="protein sequence ID" value="CAF1562297.1"/>
    <property type="molecule type" value="Genomic_DNA"/>
</dbReference>
<feature type="non-terminal residue" evidence="1">
    <location>
        <position position="149"/>
    </location>
</feature>
<accession>A0A815XTG4</accession>
<protein>
    <submittedName>
        <fullName evidence="1">Uncharacterized protein</fullName>
    </submittedName>
</protein>
<gene>
    <name evidence="1" type="ORF">JYZ213_LOCUS46949</name>
</gene>